<accession>A0A9D4A384</accession>
<dbReference type="AlphaFoldDB" id="A0A9D4A384"/>
<evidence type="ECO:0000313" key="2">
    <source>
        <dbReference type="EMBL" id="KAH1082975.1"/>
    </source>
</evidence>
<feature type="compositionally biased region" description="Basic and acidic residues" evidence="1">
    <location>
        <begin position="11"/>
        <end position="20"/>
    </location>
</feature>
<dbReference type="Proteomes" id="UP000828251">
    <property type="component" value="Unassembled WGS sequence"/>
</dbReference>
<proteinExistence type="predicted"/>
<dbReference type="OrthoDB" id="10538845at2759"/>
<evidence type="ECO:0000256" key="1">
    <source>
        <dbReference type="SAM" id="MobiDB-lite"/>
    </source>
</evidence>
<protein>
    <submittedName>
        <fullName evidence="2">Uncharacterized protein</fullName>
    </submittedName>
</protein>
<reference evidence="2 3" key="1">
    <citation type="journal article" date="2021" name="Plant Biotechnol. J.">
        <title>Multi-omics assisted identification of the key and species-specific regulatory components of drought-tolerant mechanisms in Gossypium stocksii.</title>
        <authorList>
            <person name="Yu D."/>
            <person name="Ke L."/>
            <person name="Zhang D."/>
            <person name="Wu Y."/>
            <person name="Sun Y."/>
            <person name="Mei J."/>
            <person name="Sun J."/>
            <person name="Sun Y."/>
        </authorList>
    </citation>
    <scope>NUCLEOTIDE SEQUENCE [LARGE SCALE GENOMIC DNA]</scope>
    <source>
        <strain evidence="3">cv. E1</strain>
        <tissue evidence="2">Leaf</tissue>
    </source>
</reference>
<keyword evidence="3" id="KW-1185">Reference proteome</keyword>
<evidence type="ECO:0000313" key="3">
    <source>
        <dbReference type="Proteomes" id="UP000828251"/>
    </source>
</evidence>
<comment type="caution">
    <text evidence="2">The sequence shown here is derived from an EMBL/GenBank/DDBJ whole genome shotgun (WGS) entry which is preliminary data.</text>
</comment>
<sequence>MARGNEQSELLPRDSKRGDEPVVSLNYLCPTTHQEMKILLLCRGLLVEHHKYEFSIPKGSHNLSEVFNPVSTDGRPEFYLVLFLLEDIPNGSHHIKMMNQDE</sequence>
<name>A0A9D4A384_9ROSI</name>
<gene>
    <name evidence="2" type="ORF">J1N35_022736</name>
</gene>
<dbReference type="EMBL" id="JAIQCV010000007">
    <property type="protein sequence ID" value="KAH1082975.1"/>
    <property type="molecule type" value="Genomic_DNA"/>
</dbReference>
<feature type="region of interest" description="Disordered" evidence="1">
    <location>
        <begin position="1"/>
        <end position="20"/>
    </location>
</feature>
<organism evidence="2 3">
    <name type="scientific">Gossypium stocksii</name>
    <dbReference type="NCBI Taxonomy" id="47602"/>
    <lineage>
        <taxon>Eukaryota</taxon>
        <taxon>Viridiplantae</taxon>
        <taxon>Streptophyta</taxon>
        <taxon>Embryophyta</taxon>
        <taxon>Tracheophyta</taxon>
        <taxon>Spermatophyta</taxon>
        <taxon>Magnoliopsida</taxon>
        <taxon>eudicotyledons</taxon>
        <taxon>Gunneridae</taxon>
        <taxon>Pentapetalae</taxon>
        <taxon>rosids</taxon>
        <taxon>malvids</taxon>
        <taxon>Malvales</taxon>
        <taxon>Malvaceae</taxon>
        <taxon>Malvoideae</taxon>
        <taxon>Gossypium</taxon>
    </lineage>
</organism>